<evidence type="ECO:0000256" key="3">
    <source>
        <dbReference type="ARBA" id="ARBA00022729"/>
    </source>
</evidence>
<dbReference type="EMBL" id="QJKJ01001770">
    <property type="protein sequence ID" value="RDY05974.1"/>
    <property type="molecule type" value="Genomic_DNA"/>
</dbReference>
<comment type="similarity">
    <text evidence="2">Belongs to the peptidase S8 family.</text>
</comment>
<keyword evidence="3" id="KW-0732">Signal</keyword>
<sequence length="247" mass="26795">MGNEPVGLFYSNKGSNQSASYCMPGSLNPSLVRGKVVVCDRWYSDRVEKGLVVSDAGGVGMILAKAPFRDAAGSGVISTPLAHGAGHVNAQKAFSPGLVYDASTKDYIKFLCSLDYTPEQIQLIAKRPVMNCTKKFSDPGQLNYPSFSVLFGSKRVVRYTLTLTNVGFAGSIYRVTIDAPPTVVVTVKPARLVFGTVGERRKYTVTFVSKEVAVDSVRHGFGSITWFNAQHEVRSPVGRDFFSHPTV</sequence>
<dbReference type="GO" id="GO:0008233">
    <property type="term" value="F:peptidase activity"/>
    <property type="evidence" value="ECO:0007669"/>
    <property type="project" value="UniProtKB-KW"/>
</dbReference>
<dbReference type="Pfam" id="PF17766">
    <property type="entry name" value="fn3_6"/>
    <property type="match status" value="1"/>
</dbReference>
<evidence type="ECO:0000259" key="4">
    <source>
        <dbReference type="Pfam" id="PF02225"/>
    </source>
</evidence>
<feature type="non-terminal residue" evidence="6">
    <location>
        <position position="1"/>
    </location>
</feature>
<evidence type="ECO:0000256" key="1">
    <source>
        <dbReference type="ARBA" id="ARBA00004613"/>
    </source>
</evidence>
<dbReference type="STRING" id="157652.A0A371HTF4"/>
<dbReference type="InterPro" id="IPR041469">
    <property type="entry name" value="Subtilisin-like_FN3"/>
</dbReference>
<protein>
    <submittedName>
        <fullName evidence="6">Subtilisin-like protease SBT1.8</fullName>
    </submittedName>
</protein>
<dbReference type="Gene3D" id="2.60.40.2310">
    <property type="match status" value="1"/>
</dbReference>
<feature type="domain" description="Subtilisin-like protease fibronectin type-III" evidence="5">
    <location>
        <begin position="141"/>
        <end position="237"/>
    </location>
</feature>
<dbReference type="PANTHER" id="PTHR10795">
    <property type="entry name" value="PROPROTEIN CONVERTASE SUBTILISIN/KEXIN"/>
    <property type="match status" value="1"/>
</dbReference>
<keyword evidence="7" id="KW-1185">Reference proteome</keyword>
<comment type="subcellular location">
    <subcellularLocation>
        <location evidence="1">Secreted</location>
    </subcellularLocation>
</comment>
<gene>
    <name evidence="6" type="primary">SBT1.8</name>
    <name evidence="6" type="ORF">CR513_10114</name>
</gene>
<dbReference type="GO" id="GO:0005576">
    <property type="term" value="C:extracellular region"/>
    <property type="evidence" value="ECO:0007669"/>
    <property type="project" value="UniProtKB-SubCell"/>
</dbReference>
<evidence type="ECO:0000256" key="2">
    <source>
        <dbReference type="ARBA" id="ARBA00011073"/>
    </source>
</evidence>
<dbReference type="InterPro" id="IPR045051">
    <property type="entry name" value="SBT"/>
</dbReference>
<dbReference type="OrthoDB" id="206201at2759"/>
<comment type="caution">
    <text evidence="6">The sequence shown here is derived from an EMBL/GenBank/DDBJ whole genome shotgun (WGS) entry which is preliminary data.</text>
</comment>
<dbReference type="GO" id="GO:0006508">
    <property type="term" value="P:proteolysis"/>
    <property type="evidence" value="ECO:0007669"/>
    <property type="project" value="UniProtKB-KW"/>
</dbReference>
<evidence type="ECO:0000259" key="5">
    <source>
        <dbReference type="Pfam" id="PF17766"/>
    </source>
</evidence>
<accession>A0A371HTF4</accession>
<dbReference type="Pfam" id="PF02225">
    <property type="entry name" value="PA"/>
    <property type="match status" value="1"/>
</dbReference>
<evidence type="ECO:0000313" key="6">
    <source>
        <dbReference type="EMBL" id="RDY05974.1"/>
    </source>
</evidence>
<feature type="domain" description="PA" evidence="4">
    <location>
        <begin position="28"/>
        <end position="67"/>
    </location>
</feature>
<dbReference type="AlphaFoldDB" id="A0A371HTF4"/>
<dbReference type="InterPro" id="IPR003137">
    <property type="entry name" value="PA_domain"/>
</dbReference>
<reference evidence="6" key="1">
    <citation type="submission" date="2018-05" db="EMBL/GenBank/DDBJ databases">
        <title>Draft genome of Mucuna pruriens seed.</title>
        <authorList>
            <person name="Nnadi N.E."/>
            <person name="Vos R."/>
            <person name="Hasami M.H."/>
            <person name="Devisetty U.K."/>
            <person name="Aguiy J.C."/>
        </authorList>
    </citation>
    <scope>NUCLEOTIDE SEQUENCE [LARGE SCALE GENOMIC DNA]</scope>
    <source>
        <strain evidence="6">JCA_2017</strain>
    </source>
</reference>
<evidence type="ECO:0000313" key="7">
    <source>
        <dbReference type="Proteomes" id="UP000257109"/>
    </source>
</evidence>
<dbReference type="Gene3D" id="3.50.30.30">
    <property type="match status" value="1"/>
</dbReference>
<name>A0A371HTF4_MUCPR</name>
<dbReference type="Proteomes" id="UP000257109">
    <property type="component" value="Unassembled WGS sequence"/>
</dbReference>
<organism evidence="6 7">
    <name type="scientific">Mucuna pruriens</name>
    <name type="common">Velvet bean</name>
    <name type="synonym">Dolichos pruriens</name>
    <dbReference type="NCBI Taxonomy" id="157652"/>
    <lineage>
        <taxon>Eukaryota</taxon>
        <taxon>Viridiplantae</taxon>
        <taxon>Streptophyta</taxon>
        <taxon>Embryophyta</taxon>
        <taxon>Tracheophyta</taxon>
        <taxon>Spermatophyta</taxon>
        <taxon>Magnoliopsida</taxon>
        <taxon>eudicotyledons</taxon>
        <taxon>Gunneridae</taxon>
        <taxon>Pentapetalae</taxon>
        <taxon>rosids</taxon>
        <taxon>fabids</taxon>
        <taxon>Fabales</taxon>
        <taxon>Fabaceae</taxon>
        <taxon>Papilionoideae</taxon>
        <taxon>50 kb inversion clade</taxon>
        <taxon>NPAAA clade</taxon>
        <taxon>indigoferoid/millettioid clade</taxon>
        <taxon>Phaseoleae</taxon>
        <taxon>Mucuna</taxon>
    </lineage>
</organism>
<proteinExistence type="inferred from homology"/>
<dbReference type="CDD" id="cd02120">
    <property type="entry name" value="PA_subtilisin_like"/>
    <property type="match status" value="1"/>
</dbReference>